<keyword evidence="3" id="KW-1185">Reference proteome</keyword>
<protein>
    <submittedName>
        <fullName evidence="2">Uncharacterized protein</fullName>
    </submittedName>
</protein>
<dbReference type="AlphaFoldDB" id="A0A1Q8SSE8"/>
<dbReference type="EMBL" id="MSDO01000011">
    <property type="protein sequence ID" value="OLO04351.1"/>
    <property type="molecule type" value="Genomic_DNA"/>
</dbReference>
<keyword evidence="1" id="KW-0812">Transmembrane</keyword>
<keyword evidence="1" id="KW-0472">Membrane</keyword>
<comment type="caution">
    <text evidence="2">The sequence shown here is derived from an EMBL/GenBank/DDBJ whole genome shotgun (WGS) entry which is preliminary data.</text>
</comment>
<organism evidence="2 3">
    <name type="scientific">Salinicola socius</name>
    <dbReference type="NCBI Taxonomy" id="404433"/>
    <lineage>
        <taxon>Bacteria</taxon>
        <taxon>Pseudomonadati</taxon>
        <taxon>Pseudomonadota</taxon>
        <taxon>Gammaproteobacteria</taxon>
        <taxon>Oceanospirillales</taxon>
        <taxon>Halomonadaceae</taxon>
        <taxon>Salinicola</taxon>
    </lineage>
</organism>
<dbReference type="Proteomes" id="UP000186878">
    <property type="component" value="Unassembled WGS sequence"/>
</dbReference>
<keyword evidence="1" id="KW-1133">Transmembrane helix</keyword>
<reference evidence="2 3" key="1">
    <citation type="submission" date="2016-12" db="EMBL/GenBank/DDBJ databases">
        <title>Draft genome sequences of strains Salinicola socius SMB35, Salinicola sp. MH3R3-1 and Chromohalobacter sp. SMB17 from the Verkhnekamsk potash mining region of Russia.</title>
        <authorList>
            <person name="Mavrodi D.V."/>
            <person name="Olsson B.E."/>
            <person name="Korsakova E.S."/>
            <person name="Pyankova A."/>
            <person name="Mavrodi O.V."/>
            <person name="Plotnikova E.G."/>
        </authorList>
    </citation>
    <scope>NUCLEOTIDE SEQUENCE [LARGE SCALE GENOMIC DNA]</scope>
    <source>
        <strain evidence="2 3">SMB35</strain>
    </source>
</reference>
<dbReference type="OrthoDB" id="6183864at2"/>
<feature type="transmembrane region" description="Helical" evidence="1">
    <location>
        <begin position="47"/>
        <end position="80"/>
    </location>
</feature>
<accession>A0A1Q8SSE8</accession>
<evidence type="ECO:0000256" key="1">
    <source>
        <dbReference type="SAM" id="Phobius"/>
    </source>
</evidence>
<evidence type="ECO:0000313" key="2">
    <source>
        <dbReference type="EMBL" id="OLO04351.1"/>
    </source>
</evidence>
<sequence>MTVFVVWLVAFAVLLFLLLKAWDGGLGGAVKRRLPVQLQGDPAQDRWIMAVALAVLGATFIVKPVSMLLTLILLAIGIWVGKRVACWGMRKAKLH</sequence>
<name>A0A1Q8SSE8_9GAMM</name>
<dbReference type="RefSeq" id="WP_075569910.1">
    <property type="nucleotide sequence ID" value="NZ_MSDO01000011.1"/>
</dbReference>
<proteinExistence type="predicted"/>
<evidence type="ECO:0000313" key="3">
    <source>
        <dbReference type="Proteomes" id="UP000186878"/>
    </source>
</evidence>
<gene>
    <name evidence="2" type="ORF">BTW07_09335</name>
</gene>